<dbReference type="GO" id="GO:0070336">
    <property type="term" value="F:flap-structured DNA binding"/>
    <property type="evidence" value="ECO:0007669"/>
    <property type="project" value="TreeGrafter"/>
</dbReference>
<proteinExistence type="inferred from homology"/>
<evidence type="ECO:0000256" key="3">
    <source>
        <dbReference type="ARBA" id="ARBA00022722"/>
    </source>
</evidence>
<accession>A0AAF0FD63</accession>
<comment type="cofactor">
    <cofactor evidence="8">
        <name>Mg(2+)</name>
        <dbReference type="ChEBI" id="CHEBI:18420"/>
    </cofactor>
    <cofactor evidence="8">
        <name>Mn(2+)</name>
        <dbReference type="ChEBI" id="CHEBI:29035"/>
    </cofactor>
</comment>
<feature type="compositionally biased region" description="Polar residues" evidence="9">
    <location>
        <begin position="176"/>
        <end position="186"/>
    </location>
</feature>
<reference evidence="12" key="1">
    <citation type="submission" date="2023-02" db="EMBL/GenBank/DDBJ databases">
        <title>Mating type loci evolution in Malassezia.</title>
        <authorList>
            <person name="Coelho M.A."/>
        </authorList>
    </citation>
    <scope>NUCLEOTIDE SEQUENCE</scope>
    <source>
        <strain evidence="12">CBS 14136</strain>
    </source>
</reference>
<dbReference type="GO" id="GO:0046872">
    <property type="term" value="F:metal ion binding"/>
    <property type="evidence" value="ECO:0007669"/>
    <property type="project" value="UniProtKB-KW"/>
</dbReference>
<keyword evidence="5 8" id="KW-0378">Hydrolase</keyword>
<dbReference type="EMBL" id="CP118379">
    <property type="protein sequence ID" value="WFD44604.1"/>
    <property type="molecule type" value="Genomic_DNA"/>
</dbReference>
<dbReference type="PANTHER" id="PTHR15749:SF4">
    <property type="entry name" value="FANCONI-ASSOCIATED NUCLEASE 1"/>
    <property type="match status" value="1"/>
</dbReference>
<evidence type="ECO:0000259" key="11">
    <source>
        <dbReference type="SMART" id="SM01083"/>
    </source>
</evidence>
<feature type="compositionally biased region" description="Basic and acidic residues" evidence="9">
    <location>
        <begin position="188"/>
        <end position="200"/>
    </location>
</feature>
<dbReference type="Pfam" id="PF08774">
    <property type="entry name" value="VRR_NUC"/>
    <property type="match status" value="1"/>
</dbReference>
<dbReference type="GO" id="GO:0036297">
    <property type="term" value="P:interstrand cross-link repair"/>
    <property type="evidence" value="ECO:0007669"/>
    <property type="project" value="InterPro"/>
</dbReference>
<gene>
    <name evidence="12" type="ORF">MPSI1_003272</name>
</gene>
<protein>
    <recommendedName>
        <fullName evidence="8">Fanconi-associated nuclease</fullName>
        <ecNumber evidence="8">3.1.4.1</ecNumber>
    </recommendedName>
</protein>
<dbReference type="CDD" id="cd22326">
    <property type="entry name" value="FAN1-like"/>
    <property type="match status" value="1"/>
</dbReference>
<dbReference type="GO" id="GO:0005634">
    <property type="term" value="C:nucleus"/>
    <property type="evidence" value="ECO:0007669"/>
    <property type="project" value="UniProtKB-SubCell"/>
</dbReference>
<organism evidence="12 13">
    <name type="scientific">Malassezia psittaci</name>
    <dbReference type="NCBI Taxonomy" id="1821823"/>
    <lineage>
        <taxon>Eukaryota</taxon>
        <taxon>Fungi</taxon>
        <taxon>Dikarya</taxon>
        <taxon>Basidiomycota</taxon>
        <taxon>Ustilaginomycotina</taxon>
        <taxon>Malasseziomycetes</taxon>
        <taxon>Malasseziales</taxon>
        <taxon>Malasseziaceae</taxon>
        <taxon>Malassezia</taxon>
    </lineage>
</organism>
<evidence type="ECO:0000256" key="6">
    <source>
        <dbReference type="ARBA" id="ARBA00022842"/>
    </source>
</evidence>
<dbReference type="InterPro" id="IPR033315">
    <property type="entry name" value="Fan1-like"/>
</dbReference>
<keyword evidence="13" id="KW-1185">Reference proteome</keyword>
<keyword evidence="8" id="KW-0234">DNA repair</keyword>
<feature type="region of interest" description="Disordered" evidence="9">
    <location>
        <begin position="160"/>
        <end position="200"/>
    </location>
</feature>
<evidence type="ECO:0000256" key="5">
    <source>
        <dbReference type="ARBA" id="ARBA00022801"/>
    </source>
</evidence>
<evidence type="ECO:0000256" key="2">
    <source>
        <dbReference type="ARBA" id="ARBA00005533"/>
    </source>
</evidence>
<keyword evidence="3 8" id="KW-0540">Nuclease</keyword>
<dbReference type="GO" id="GO:0004528">
    <property type="term" value="F:phosphodiesterase I activity"/>
    <property type="evidence" value="ECO:0007669"/>
    <property type="project" value="UniProtKB-EC"/>
</dbReference>
<keyword evidence="7 8" id="KW-0464">Manganese</keyword>
<dbReference type="Pfam" id="PF21315">
    <property type="entry name" value="FAN1_HTH"/>
    <property type="match status" value="1"/>
</dbReference>
<comment type="catalytic activity">
    <reaction evidence="1 8">
        <text>Hydrolytically removes 5'-nucleotides successively from the 3'-hydroxy termini of 3'-hydroxy-terminated oligonucleotides.</text>
        <dbReference type="EC" id="3.1.4.1"/>
    </reaction>
</comment>
<dbReference type="GO" id="GO:0017108">
    <property type="term" value="F:5'-flap endonuclease activity"/>
    <property type="evidence" value="ECO:0007669"/>
    <property type="project" value="TreeGrafter"/>
</dbReference>
<dbReference type="InterPro" id="IPR049126">
    <property type="entry name" value="FAN1-like_TPR"/>
</dbReference>
<dbReference type="InterPro" id="IPR011856">
    <property type="entry name" value="tRNA_endonuc-like_dom_sf"/>
</dbReference>
<keyword evidence="8" id="KW-0539">Nucleus</keyword>
<keyword evidence="6 8" id="KW-0460">Magnesium</keyword>
<evidence type="ECO:0000259" key="10">
    <source>
        <dbReference type="SMART" id="SM00990"/>
    </source>
</evidence>
<dbReference type="Gene3D" id="3.40.1350.10">
    <property type="match status" value="1"/>
</dbReference>
<evidence type="ECO:0000256" key="8">
    <source>
        <dbReference type="RuleBase" id="RU365033"/>
    </source>
</evidence>
<feature type="region of interest" description="Disordered" evidence="9">
    <location>
        <begin position="22"/>
        <end position="45"/>
    </location>
</feature>
<dbReference type="GO" id="GO:0008409">
    <property type="term" value="F:5'-3' exonuclease activity"/>
    <property type="evidence" value="ECO:0007669"/>
    <property type="project" value="TreeGrafter"/>
</dbReference>
<comment type="subcellular location">
    <subcellularLocation>
        <location evidence="8">Nucleus</location>
    </subcellularLocation>
</comment>
<evidence type="ECO:0000256" key="4">
    <source>
        <dbReference type="ARBA" id="ARBA00022723"/>
    </source>
</evidence>
<evidence type="ECO:0000256" key="9">
    <source>
        <dbReference type="SAM" id="MobiDB-lite"/>
    </source>
</evidence>
<dbReference type="SMART" id="SM01083">
    <property type="entry name" value="Cir_N"/>
    <property type="match status" value="1"/>
</dbReference>
<dbReference type="InterPro" id="IPR019339">
    <property type="entry name" value="CIR_N_dom"/>
</dbReference>
<evidence type="ECO:0000313" key="13">
    <source>
        <dbReference type="Proteomes" id="UP001214628"/>
    </source>
</evidence>
<evidence type="ECO:0000313" key="12">
    <source>
        <dbReference type="EMBL" id="WFD44604.1"/>
    </source>
</evidence>
<sequence>MPLHLAHHKSYHPYNRENIERVKRDEAEAQAKEHAEEDRLADGDRKEQLYALRAQRDNQHDGSAAPFANAQITTKKGHLNFWQDCELNQNANETSQGTAPEPPIPSRARTNVELNPWYANKQLRNGKEQDKNQDQVLEDCYRDTALKSEHDPLRSIQAHFSAKQASRSSRTHAQRPASTSPIKTSFSAEREAREKSERERAAHLLAKHSSPRVMHEPEHLQEGIGATNEPNSDELWAEIGDLHDAALFEHGDVSFPSLDEAVFTTFIEEGNSLDATVSPDSTAEHEQLVSKRWGRESMYVELLQDMICVVLEYESHLFTERELNCLSHIFLLPYEARYLLVRLLQRNREWYRIDRLAYGEEITDLKAACEALCVSFDRPISEQTDNSQPEDEFGSDHEMYRFAMTDTEMSNDMRDRLEFLTLDELKTLAKRLGLPRRTTREAILHEILAKPKNATFFTSSCPGTLARELRMDTHASQTRLEKEIAALSPGCIRLVPEVCQLMDRLALIYYRARPTWGSLLTAAVLARSHKRRFPTYRVQRTPDLFQSRSQVLRFEHALRLEEAMDQQVEGFAVSPDAALQGVAVLEMALPLWQKALADVRQSVPNDQNLSPECYVRMRFHPGWVLTRVLYKGCECLARLGHRHRERDILTSLLAQWYFRRGRRGQWHERLAILAAKPREEVKPENAKRSALARCVIALQDQYTHLIYQFSLQRRIERLENQLKIPINLRHNFAHHQLRCSKQRIIHGTRVTPPAGRTSARSLWLGKSGASITVEELCLESYAKQNFRGFHCEGGVVLFLFTLLMWDVLFAPVDGAFETAYQREPLDLATDVFAIARHEAIQQRLNEIENTGGIAILQLTDKRERHLRTHAVTCRWDDYSAEELTEIAECMGGKALSLLCRLLCEEWSMRTSGFPDLCLWRYADRRVSFVEVKSPNDRLSEKQRVWIDVLIRADLNVEVARVEDLRDEVCVKRRRRST</sequence>
<feature type="domain" description="CBF1-interacting co-repressor CIR N-terminal" evidence="11">
    <location>
        <begin position="10"/>
        <end position="48"/>
    </location>
</feature>
<dbReference type="PANTHER" id="PTHR15749">
    <property type="entry name" value="FANCONI-ASSOCIATED NUCLEASE 1"/>
    <property type="match status" value="1"/>
</dbReference>
<feature type="domain" description="VRR-NUC" evidence="10">
    <location>
        <begin position="858"/>
        <end position="963"/>
    </location>
</feature>
<dbReference type="InterPro" id="IPR049125">
    <property type="entry name" value="FAN1-like_WH"/>
</dbReference>
<dbReference type="Pfam" id="PF21170">
    <property type="entry name" value="FAN1_TPR"/>
    <property type="match status" value="1"/>
</dbReference>
<dbReference type="Proteomes" id="UP001214628">
    <property type="component" value="Chromosome 5"/>
</dbReference>
<dbReference type="AlphaFoldDB" id="A0AAF0FD63"/>
<dbReference type="InterPro" id="IPR049132">
    <property type="entry name" value="FAN1-like_euk"/>
</dbReference>
<dbReference type="SMART" id="SM00990">
    <property type="entry name" value="VRR_NUC"/>
    <property type="match status" value="1"/>
</dbReference>
<keyword evidence="8" id="KW-0227">DNA damage</keyword>
<keyword evidence="4 8" id="KW-0479">Metal-binding</keyword>
<comment type="function">
    <text evidence="8">Nuclease required for the repair of DNA interstrand cross-links (ICL). Acts as a 5'-3' exonuclease that anchors at a cut end of DNA and cleaves DNA successively at every third nucleotide, allowing to excise an ICL from one strand through flanking incisions.</text>
</comment>
<comment type="similarity">
    <text evidence="2 8">Belongs to the FAN1 family.</text>
</comment>
<evidence type="ECO:0000256" key="1">
    <source>
        <dbReference type="ARBA" id="ARBA00000983"/>
    </source>
</evidence>
<dbReference type="EC" id="3.1.4.1" evidence="8"/>
<name>A0AAF0FD63_9BASI</name>
<evidence type="ECO:0000256" key="7">
    <source>
        <dbReference type="ARBA" id="ARBA00023211"/>
    </source>
</evidence>
<dbReference type="InterPro" id="IPR014883">
    <property type="entry name" value="VRR_NUC"/>
</dbReference>